<accession>A0AAV6U125</accession>
<evidence type="ECO:0000313" key="2">
    <source>
        <dbReference type="Proteomes" id="UP000827092"/>
    </source>
</evidence>
<dbReference type="EMBL" id="JAFNEN010000778">
    <property type="protein sequence ID" value="KAG8177498.1"/>
    <property type="molecule type" value="Genomic_DNA"/>
</dbReference>
<proteinExistence type="predicted"/>
<gene>
    <name evidence="1" type="ORF">JTE90_008682</name>
</gene>
<dbReference type="AlphaFoldDB" id="A0AAV6U125"/>
<comment type="caution">
    <text evidence="1">The sequence shown here is derived from an EMBL/GenBank/DDBJ whole genome shotgun (WGS) entry which is preliminary data.</text>
</comment>
<reference evidence="1 2" key="1">
    <citation type="journal article" date="2022" name="Nat. Ecol. Evol.">
        <title>A masculinizing supergene underlies an exaggerated male reproductive morph in a spider.</title>
        <authorList>
            <person name="Hendrickx F."/>
            <person name="De Corte Z."/>
            <person name="Sonet G."/>
            <person name="Van Belleghem S.M."/>
            <person name="Kostlbacher S."/>
            <person name="Vangestel C."/>
        </authorList>
    </citation>
    <scope>NUCLEOTIDE SEQUENCE [LARGE SCALE GENOMIC DNA]</scope>
    <source>
        <strain evidence="1">W744_W776</strain>
    </source>
</reference>
<protein>
    <submittedName>
        <fullName evidence="1">Uncharacterized protein</fullName>
    </submittedName>
</protein>
<sequence>MSSISHICSHTLRAARSNKLSAEVMFATAIVKKCATNAPLLFFFAVCEQRTDRLVEKGKLVYVKSHPVNVGAVTSRLGQTHV</sequence>
<evidence type="ECO:0000313" key="1">
    <source>
        <dbReference type="EMBL" id="KAG8177498.1"/>
    </source>
</evidence>
<dbReference type="Proteomes" id="UP000827092">
    <property type="component" value="Unassembled WGS sequence"/>
</dbReference>
<keyword evidence="2" id="KW-1185">Reference proteome</keyword>
<name>A0AAV6U125_9ARAC</name>
<organism evidence="1 2">
    <name type="scientific">Oedothorax gibbosus</name>
    <dbReference type="NCBI Taxonomy" id="931172"/>
    <lineage>
        <taxon>Eukaryota</taxon>
        <taxon>Metazoa</taxon>
        <taxon>Ecdysozoa</taxon>
        <taxon>Arthropoda</taxon>
        <taxon>Chelicerata</taxon>
        <taxon>Arachnida</taxon>
        <taxon>Araneae</taxon>
        <taxon>Araneomorphae</taxon>
        <taxon>Entelegynae</taxon>
        <taxon>Araneoidea</taxon>
        <taxon>Linyphiidae</taxon>
        <taxon>Erigoninae</taxon>
        <taxon>Oedothorax</taxon>
    </lineage>
</organism>